<keyword evidence="2" id="KW-1185">Reference proteome</keyword>
<evidence type="ECO:0000313" key="1">
    <source>
        <dbReference type="EMBL" id="KPV44099.1"/>
    </source>
</evidence>
<comment type="caution">
    <text evidence="1">The sequence shown here is derived from an EMBL/GenBank/DDBJ whole genome shotgun (WGS) entry which is preliminary data.</text>
</comment>
<gene>
    <name evidence="1" type="ORF">AN477_08455</name>
</gene>
<organism evidence="1 2">
    <name type="scientific">Alicyclobacillus ferrooxydans</name>
    <dbReference type="NCBI Taxonomy" id="471514"/>
    <lineage>
        <taxon>Bacteria</taxon>
        <taxon>Bacillati</taxon>
        <taxon>Bacillota</taxon>
        <taxon>Bacilli</taxon>
        <taxon>Bacillales</taxon>
        <taxon>Alicyclobacillaceae</taxon>
        <taxon>Alicyclobacillus</taxon>
    </lineage>
</organism>
<dbReference type="PATRIC" id="fig|471514.4.peg.871"/>
<dbReference type="EMBL" id="LJCO01000040">
    <property type="protein sequence ID" value="KPV44099.1"/>
    <property type="molecule type" value="Genomic_DNA"/>
</dbReference>
<reference evidence="1 2" key="1">
    <citation type="submission" date="2015-09" db="EMBL/GenBank/DDBJ databases">
        <title>Draft genome sequence of Alicyclobacillus ferrooxydans DSM 22381.</title>
        <authorList>
            <person name="Hemp J."/>
        </authorList>
    </citation>
    <scope>NUCLEOTIDE SEQUENCE [LARGE SCALE GENOMIC DNA]</scope>
    <source>
        <strain evidence="1 2">TC-34</strain>
    </source>
</reference>
<protein>
    <submittedName>
        <fullName evidence="1">Uncharacterized protein</fullName>
    </submittedName>
</protein>
<name>A0A0P9GSP6_9BACL</name>
<dbReference type="RefSeq" id="WP_054968740.1">
    <property type="nucleotide sequence ID" value="NZ_LJCO01000040.1"/>
</dbReference>
<dbReference type="Proteomes" id="UP000050482">
    <property type="component" value="Unassembled WGS sequence"/>
</dbReference>
<sequence>MDNDDFIENCERHELIEVAKHQAIVKRLQSINVQIQIYEERYHGTFQDLFSHLTNHEILGVLQEVTAWKELVEERKRLIEEFDADDIPDGIYAIPPDPKSPKVKIRKLVNWCRANGIPLSEIQRLPQSIMEQFLVYPDKDAAEGERERD</sequence>
<dbReference type="OrthoDB" id="2376581at2"/>
<proteinExistence type="predicted"/>
<accession>A0A0P9GSP6</accession>
<evidence type="ECO:0000313" key="2">
    <source>
        <dbReference type="Proteomes" id="UP000050482"/>
    </source>
</evidence>
<dbReference type="AlphaFoldDB" id="A0A0P9GSP6"/>